<protein>
    <submittedName>
        <fullName evidence="1">Uncharacterized protein</fullName>
    </submittedName>
</protein>
<dbReference type="VEuPathDB" id="GiardiaDB:GMRT_15361"/>
<name>A0A4Z1T998_GIAMU</name>
<evidence type="ECO:0000313" key="1">
    <source>
        <dbReference type="EMBL" id="TNJ30713.1"/>
    </source>
</evidence>
<evidence type="ECO:0000313" key="2">
    <source>
        <dbReference type="Proteomes" id="UP000315496"/>
    </source>
</evidence>
<gene>
    <name evidence="1" type="ORF">GMRT_15361</name>
</gene>
<comment type="caution">
    <text evidence="1">The sequence shown here is derived from an EMBL/GenBank/DDBJ whole genome shotgun (WGS) entry which is preliminary data.</text>
</comment>
<accession>A0A4Z1T998</accession>
<organism evidence="1 2">
    <name type="scientific">Giardia muris</name>
    <dbReference type="NCBI Taxonomy" id="5742"/>
    <lineage>
        <taxon>Eukaryota</taxon>
        <taxon>Metamonada</taxon>
        <taxon>Diplomonadida</taxon>
        <taxon>Hexamitidae</taxon>
        <taxon>Giardiinae</taxon>
        <taxon>Giardia</taxon>
    </lineage>
</organism>
<dbReference type="Proteomes" id="UP000315496">
    <property type="component" value="Chromosome 1"/>
</dbReference>
<keyword evidence="2" id="KW-1185">Reference proteome</keyword>
<reference evidence="1 2" key="1">
    <citation type="submission" date="2019-05" db="EMBL/GenBank/DDBJ databases">
        <title>The compact genome of Giardia muris reveals important steps in the evolution of intestinal protozoan parasites.</title>
        <authorList>
            <person name="Xu F."/>
            <person name="Jimenez-Gonzalez A."/>
            <person name="Einarsson E."/>
            <person name="Astvaldsson A."/>
            <person name="Peirasmaki D."/>
            <person name="Eckmann L."/>
            <person name="Andersson J.O."/>
            <person name="Svard S.G."/>
            <person name="Jerlstrom-Hultqvist J."/>
        </authorList>
    </citation>
    <scope>NUCLEOTIDE SEQUENCE [LARGE SCALE GENOMIC DNA]</scope>
    <source>
        <strain evidence="1 2">Roberts-Thomson</strain>
    </source>
</reference>
<dbReference type="AlphaFoldDB" id="A0A4Z1T998"/>
<dbReference type="EMBL" id="VDLU01000001">
    <property type="protein sequence ID" value="TNJ30713.1"/>
    <property type="molecule type" value="Genomic_DNA"/>
</dbReference>
<dbReference type="OrthoDB" id="10254805at2759"/>
<proteinExistence type="predicted"/>
<sequence length="179" mass="19814">MELYSAPFVVRKQAGRGRPRKQANIGVTLTDANKLPYITKPDPHTPIEATLQQYSHFRVPIDSPAYQAQQQSVQIHRSLLSSNEAFRDRRLFAEASHAAEHLAALQAGAICSQMAQNIISDLVQQREEAKDDDAYLKAAMRPHLGDDIDEDLFQKTPLPFSSISEVSIGLCKALFAKGG</sequence>